<comment type="caution">
    <text evidence="9">The sequence shown here is derived from an EMBL/GenBank/DDBJ whole genome shotgun (WGS) entry which is preliminary data.</text>
</comment>
<dbReference type="EMBL" id="VYDA01000471">
    <property type="protein sequence ID" value="MYH62642.1"/>
    <property type="molecule type" value="Genomic_DNA"/>
</dbReference>
<dbReference type="CDD" id="cd01286">
    <property type="entry name" value="deoxycytidylate_deaminase"/>
    <property type="match status" value="1"/>
</dbReference>
<evidence type="ECO:0000259" key="8">
    <source>
        <dbReference type="PROSITE" id="PS51747"/>
    </source>
</evidence>
<evidence type="ECO:0000256" key="5">
    <source>
        <dbReference type="ARBA" id="ARBA00022833"/>
    </source>
</evidence>
<dbReference type="PIRSF" id="PIRSF006019">
    <property type="entry name" value="dCMP_deaminase"/>
    <property type="match status" value="1"/>
</dbReference>
<dbReference type="Pfam" id="PF00383">
    <property type="entry name" value="dCMP_cyt_deam_1"/>
    <property type="match status" value="1"/>
</dbReference>
<evidence type="ECO:0000256" key="6">
    <source>
        <dbReference type="PIRSR" id="PIRSR006019-1"/>
    </source>
</evidence>
<dbReference type="GO" id="GO:0006220">
    <property type="term" value="P:pyrimidine nucleotide metabolic process"/>
    <property type="evidence" value="ECO:0007669"/>
    <property type="project" value="InterPro"/>
</dbReference>
<feature type="binding site" evidence="7">
    <location>
        <position position="106"/>
    </location>
    <ligand>
        <name>Zn(2+)</name>
        <dbReference type="ChEBI" id="CHEBI:29105"/>
        <note>catalytic</note>
    </ligand>
</feature>
<comment type="cofactor">
    <cofactor evidence="1 7">
        <name>Zn(2+)</name>
        <dbReference type="ChEBI" id="CHEBI:29105"/>
    </cofactor>
</comment>
<protein>
    <submittedName>
        <fullName evidence="9">dCMP deaminase</fullName>
    </submittedName>
</protein>
<dbReference type="PANTHER" id="PTHR11086:SF18">
    <property type="entry name" value="DEOXYCYTIDYLATE DEAMINASE"/>
    <property type="match status" value="1"/>
</dbReference>
<dbReference type="SUPFAM" id="SSF53927">
    <property type="entry name" value="Cytidine deaminase-like"/>
    <property type="match status" value="1"/>
</dbReference>
<feature type="active site" description="Proton donor" evidence="6">
    <location>
        <position position="77"/>
    </location>
</feature>
<dbReference type="AlphaFoldDB" id="A0A6B1FYL2"/>
<feature type="binding site" evidence="7">
    <location>
        <position position="103"/>
    </location>
    <ligand>
        <name>Zn(2+)</name>
        <dbReference type="ChEBI" id="CHEBI:29105"/>
        <note>catalytic</note>
    </ligand>
</feature>
<gene>
    <name evidence="9" type="ORF">F4148_13120</name>
</gene>
<name>A0A6B1FYL2_9CHLR</name>
<organism evidence="9">
    <name type="scientific">Caldilineaceae bacterium SB0675_bin_29</name>
    <dbReference type="NCBI Taxonomy" id="2605266"/>
    <lineage>
        <taxon>Bacteria</taxon>
        <taxon>Bacillati</taxon>
        <taxon>Chloroflexota</taxon>
        <taxon>Caldilineae</taxon>
        <taxon>Caldilineales</taxon>
        <taxon>Caldilineaceae</taxon>
    </lineage>
</organism>
<dbReference type="InterPro" id="IPR002125">
    <property type="entry name" value="CMP_dCMP_dom"/>
</dbReference>
<feature type="binding site" evidence="7">
    <location>
        <position position="75"/>
    </location>
    <ligand>
        <name>Zn(2+)</name>
        <dbReference type="ChEBI" id="CHEBI:29105"/>
        <note>catalytic</note>
    </ligand>
</feature>
<dbReference type="PROSITE" id="PS51747">
    <property type="entry name" value="CYT_DCMP_DEAMINASES_2"/>
    <property type="match status" value="1"/>
</dbReference>
<dbReference type="Gene3D" id="3.40.140.10">
    <property type="entry name" value="Cytidine Deaminase, domain 2"/>
    <property type="match status" value="1"/>
</dbReference>
<comment type="similarity">
    <text evidence="2">Belongs to the cytidine and deoxycytidylate deaminase family.</text>
</comment>
<evidence type="ECO:0000256" key="4">
    <source>
        <dbReference type="ARBA" id="ARBA00022801"/>
    </source>
</evidence>
<dbReference type="InterPro" id="IPR016473">
    <property type="entry name" value="dCMP_deaminase"/>
</dbReference>
<dbReference type="GO" id="GO:0008270">
    <property type="term" value="F:zinc ion binding"/>
    <property type="evidence" value="ECO:0007669"/>
    <property type="project" value="InterPro"/>
</dbReference>
<dbReference type="InterPro" id="IPR015517">
    <property type="entry name" value="dCMP_deaminase-rel"/>
</dbReference>
<evidence type="ECO:0000256" key="3">
    <source>
        <dbReference type="ARBA" id="ARBA00022723"/>
    </source>
</evidence>
<dbReference type="GO" id="GO:0005737">
    <property type="term" value="C:cytoplasm"/>
    <property type="evidence" value="ECO:0007669"/>
    <property type="project" value="TreeGrafter"/>
</dbReference>
<evidence type="ECO:0000256" key="1">
    <source>
        <dbReference type="ARBA" id="ARBA00001947"/>
    </source>
</evidence>
<keyword evidence="3 7" id="KW-0479">Metal-binding</keyword>
<evidence type="ECO:0000313" key="9">
    <source>
        <dbReference type="EMBL" id="MYH62642.1"/>
    </source>
</evidence>
<reference evidence="9" key="1">
    <citation type="submission" date="2019-09" db="EMBL/GenBank/DDBJ databases">
        <title>Characterisation of the sponge microbiome using genome-centric metagenomics.</title>
        <authorList>
            <person name="Engelberts J.P."/>
            <person name="Robbins S.J."/>
            <person name="De Goeij J.M."/>
            <person name="Aranda M."/>
            <person name="Bell S.C."/>
            <person name="Webster N.S."/>
        </authorList>
    </citation>
    <scope>NUCLEOTIDE SEQUENCE</scope>
    <source>
        <strain evidence="9">SB0675_bin_29</strain>
    </source>
</reference>
<evidence type="ECO:0000256" key="2">
    <source>
        <dbReference type="ARBA" id="ARBA00006576"/>
    </source>
</evidence>
<proteinExistence type="inferred from homology"/>
<sequence length="154" mass="16895">MTSSQANRPSWDEYFLHIAFTVATRSTCDRAHVGAVIVRDRRILTTGYNGAPTGLPHCDDVGHLIIDGHCLRPLHAEQNAIIQAALHGVGTAGSMIYVTHQPCITCAKMIINAGIERVVYVGTYQDENSRLFLQEADVSLVQMPAPKPRNECPE</sequence>
<keyword evidence="4" id="KW-0378">Hydrolase</keyword>
<feature type="domain" description="CMP/dCMP-type deaminase" evidence="8">
    <location>
        <begin position="10"/>
        <end position="140"/>
    </location>
</feature>
<dbReference type="PROSITE" id="PS00903">
    <property type="entry name" value="CYT_DCMP_DEAMINASES_1"/>
    <property type="match status" value="1"/>
</dbReference>
<evidence type="ECO:0000256" key="7">
    <source>
        <dbReference type="PIRSR" id="PIRSR006019-2"/>
    </source>
</evidence>
<dbReference type="PANTHER" id="PTHR11086">
    <property type="entry name" value="DEOXYCYTIDYLATE DEAMINASE-RELATED"/>
    <property type="match status" value="1"/>
</dbReference>
<keyword evidence="5 7" id="KW-0862">Zinc</keyword>
<accession>A0A6B1FYL2</accession>
<dbReference type="InterPro" id="IPR016193">
    <property type="entry name" value="Cytidine_deaminase-like"/>
</dbReference>
<dbReference type="InterPro" id="IPR016192">
    <property type="entry name" value="APOBEC/CMP_deaminase_Zn-bd"/>
</dbReference>
<dbReference type="GO" id="GO:0004132">
    <property type="term" value="F:dCMP deaminase activity"/>
    <property type="evidence" value="ECO:0007669"/>
    <property type="project" value="InterPro"/>
</dbReference>
<dbReference type="InterPro" id="IPR035105">
    <property type="entry name" value="Deoxycytidylate_deaminase_dom"/>
</dbReference>